<dbReference type="EMBL" id="BMJJ01000003">
    <property type="protein sequence ID" value="GGD12057.1"/>
    <property type="molecule type" value="Genomic_DNA"/>
</dbReference>
<reference evidence="1" key="1">
    <citation type="journal article" date="2014" name="Int. J. Syst. Evol. Microbiol.">
        <title>Complete genome sequence of Corynebacterium casei LMG S-19264T (=DSM 44701T), isolated from a smear-ripened cheese.</title>
        <authorList>
            <consortium name="US DOE Joint Genome Institute (JGI-PGF)"/>
            <person name="Walter F."/>
            <person name="Albersmeier A."/>
            <person name="Kalinowski J."/>
            <person name="Ruckert C."/>
        </authorList>
    </citation>
    <scope>NUCLEOTIDE SEQUENCE</scope>
    <source>
        <strain evidence="1">CGMCC 1.15493</strain>
    </source>
</reference>
<gene>
    <name evidence="1" type="ORF">GCM10011335_13710</name>
</gene>
<organism evidence="1 2">
    <name type="scientific">Aureimonas glaciei</name>
    <dbReference type="NCBI Taxonomy" id="1776957"/>
    <lineage>
        <taxon>Bacteria</taxon>
        <taxon>Pseudomonadati</taxon>
        <taxon>Pseudomonadota</taxon>
        <taxon>Alphaproteobacteria</taxon>
        <taxon>Hyphomicrobiales</taxon>
        <taxon>Aurantimonadaceae</taxon>
        <taxon>Aureimonas</taxon>
    </lineage>
</organism>
<dbReference type="AlphaFoldDB" id="A0A916XUM0"/>
<comment type="caution">
    <text evidence="1">The sequence shown here is derived from an EMBL/GenBank/DDBJ whole genome shotgun (WGS) entry which is preliminary data.</text>
</comment>
<proteinExistence type="predicted"/>
<protein>
    <submittedName>
        <fullName evidence="1">Uncharacterized protein</fullName>
    </submittedName>
</protein>
<evidence type="ECO:0000313" key="2">
    <source>
        <dbReference type="Proteomes" id="UP000613160"/>
    </source>
</evidence>
<dbReference type="RefSeq" id="WP_373289557.1">
    <property type="nucleotide sequence ID" value="NZ_BMJJ01000003.1"/>
</dbReference>
<reference evidence="1" key="2">
    <citation type="submission" date="2020-09" db="EMBL/GenBank/DDBJ databases">
        <authorList>
            <person name="Sun Q."/>
            <person name="Zhou Y."/>
        </authorList>
    </citation>
    <scope>NUCLEOTIDE SEQUENCE</scope>
    <source>
        <strain evidence="1">CGMCC 1.15493</strain>
    </source>
</reference>
<evidence type="ECO:0000313" key="1">
    <source>
        <dbReference type="EMBL" id="GGD12057.1"/>
    </source>
</evidence>
<sequence>MASLPDLIKWRDELFQARLSAVREVRDSSGETVRFGSDREMANAIAAADRAIAEGQAGRASRIIRFSTSKGI</sequence>
<accession>A0A916XUM0</accession>
<name>A0A916XUM0_9HYPH</name>
<dbReference type="Proteomes" id="UP000613160">
    <property type="component" value="Unassembled WGS sequence"/>
</dbReference>
<dbReference type="NCBIfam" id="NF047331">
    <property type="entry name" value="phage_HTJ"/>
    <property type="match status" value="1"/>
</dbReference>
<keyword evidence="2" id="KW-1185">Reference proteome</keyword>